<keyword evidence="2" id="KW-0012">Acyltransferase</keyword>
<dbReference type="PANTHER" id="PTHR43072:SF23">
    <property type="entry name" value="UPF0039 PROTEIN C11D3.02C"/>
    <property type="match status" value="1"/>
</dbReference>
<keyword evidence="5" id="KW-1185">Reference proteome</keyword>
<dbReference type="SUPFAM" id="SSF55729">
    <property type="entry name" value="Acyl-CoA N-acyltransferases (Nat)"/>
    <property type="match status" value="1"/>
</dbReference>
<comment type="caution">
    <text evidence="4">The sequence shown here is derived from an EMBL/GenBank/DDBJ whole genome shotgun (WGS) entry which is preliminary data.</text>
</comment>
<sequence>MQLITCQETQHADAMLAIFNEAIVHSTALYDYRPRTRASMTTWFAAKASGSFPVIGLQTDAGELAGFASYGTFCAWPAYRYTVEHSLYLHQAYRGRGLGQQLLQALISAAGQQGGHVLVGGIDSTNQASIRLHERAGFRHIGTLNHVAYKFGRWLDLAFYQLILPTPAEPEETEAPLPPIVVR</sequence>
<evidence type="ECO:0000313" key="4">
    <source>
        <dbReference type="EMBL" id="MBT9431137.1"/>
    </source>
</evidence>
<dbReference type="EMBL" id="JAFJYC010000001">
    <property type="protein sequence ID" value="MBT9431137.1"/>
    <property type="molecule type" value="Genomic_DNA"/>
</dbReference>
<gene>
    <name evidence="4" type="ORF">JZM24_01260</name>
</gene>
<evidence type="ECO:0000259" key="3">
    <source>
        <dbReference type="PROSITE" id="PS51186"/>
    </source>
</evidence>
<evidence type="ECO:0000256" key="2">
    <source>
        <dbReference type="ARBA" id="ARBA00023315"/>
    </source>
</evidence>
<dbReference type="PANTHER" id="PTHR43072">
    <property type="entry name" value="N-ACETYLTRANSFERASE"/>
    <property type="match status" value="1"/>
</dbReference>
<keyword evidence="1" id="KW-0808">Transferase</keyword>
<dbReference type="Pfam" id="PF00583">
    <property type="entry name" value="Acetyltransf_1"/>
    <property type="match status" value="1"/>
</dbReference>
<dbReference type="Gene3D" id="3.40.630.30">
    <property type="match status" value="1"/>
</dbReference>
<dbReference type="Proteomes" id="UP000811282">
    <property type="component" value="Unassembled WGS sequence"/>
</dbReference>
<evidence type="ECO:0000256" key="1">
    <source>
        <dbReference type="ARBA" id="ARBA00022679"/>
    </source>
</evidence>
<protein>
    <submittedName>
        <fullName evidence="4">N-acetyltransferase</fullName>
    </submittedName>
</protein>
<dbReference type="PROSITE" id="PS51186">
    <property type="entry name" value="GNAT"/>
    <property type="match status" value="1"/>
</dbReference>
<dbReference type="CDD" id="cd04301">
    <property type="entry name" value="NAT_SF"/>
    <property type="match status" value="1"/>
</dbReference>
<dbReference type="RefSeq" id="WP_215668300.1">
    <property type="nucleotide sequence ID" value="NZ_JAFJYC010000001.1"/>
</dbReference>
<name>A0ABS5Y877_9GAMM</name>
<reference evidence="4 5" key="1">
    <citation type="journal article" date="2021" name="Genome Biol. Evol.">
        <title>The evolution of interdependence in a four-way mealybug symbiosis.</title>
        <authorList>
            <person name="Garber A.I."/>
            <person name="Kupper M."/>
            <person name="Laetsch D.R."/>
            <person name="Weldon S.R."/>
            <person name="Ladinsky M.S."/>
            <person name="Bjorkman P.J."/>
            <person name="McCutcheon J.P."/>
        </authorList>
    </citation>
    <scope>NUCLEOTIDE SEQUENCE [LARGE SCALE GENOMIC DNA]</scope>
    <source>
        <strain evidence="4">SOD</strain>
    </source>
</reference>
<proteinExistence type="predicted"/>
<organism evidence="4 5">
    <name type="scientific">Candidatus Sodalis endolongispinus</name>
    <dbReference type="NCBI Taxonomy" id="2812662"/>
    <lineage>
        <taxon>Bacteria</taxon>
        <taxon>Pseudomonadati</taxon>
        <taxon>Pseudomonadota</taxon>
        <taxon>Gammaproteobacteria</taxon>
        <taxon>Enterobacterales</taxon>
        <taxon>Bruguierivoracaceae</taxon>
        <taxon>Sodalis</taxon>
    </lineage>
</organism>
<dbReference type="InterPro" id="IPR000182">
    <property type="entry name" value="GNAT_dom"/>
</dbReference>
<accession>A0ABS5Y877</accession>
<feature type="domain" description="N-acetyltransferase" evidence="3">
    <location>
        <begin position="1"/>
        <end position="167"/>
    </location>
</feature>
<dbReference type="InterPro" id="IPR016181">
    <property type="entry name" value="Acyl_CoA_acyltransferase"/>
</dbReference>
<evidence type="ECO:0000313" key="5">
    <source>
        <dbReference type="Proteomes" id="UP000811282"/>
    </source>
</evidence>